<organism evidence="2">
    <name type="scientific">Indivirus ILV1</name>
    <dbReference type="NCBI Taxonomy" id="1977633"/>
    <lineage>
        <taxon>Viruses</taxon>
        <taxon>Varidnaviria</taxon>
        <taxon>Bamfordvirae</taxon>
        <taxon>Nucleocytoviricota</taxon>
        <taxon>Megaviricetes</taxon>
        <taxon>Imitervirales</taxon>
        <taxon>Mimiviridae</taxon>
        <taxon>Klosneuvirinae</taxon>
        <taxon>Indivirus</taxon>
    </lineage>
</organism>
<evidence type="ECO:0000256" key="1">
    <source>
        <dbReference type="SAM" id="Phobius"/>
    </source>
</evidence>
<gene>
    <name evidence="2" type="ORF">Indivirus_18_4</name>
</gene>
<name>A0A1V0SEG6_9VIRU</name>
<feature type="transmembrane region" description="Helical" evidence="1">
    <location>
        <begin position="389"/>
        <end position="413"/>
    </location>
</feature>
<keyword evidence="1" id="KW-0472">Membrane</keyword>
<protein>
    <submittedName>
        <fullName evidence="2">Uncharacterized protein</fullName>
    </submittedName>
</protein>
<sequence>MKKKIVIFPISIFFLILANFCHAQTLDANATAKEIESLKLKTGQLIDHEEITPINFKTQITGEKEIFYSYIGDEVENASNIIFRENNNYSNTIKLDITHFRIYSAPVYFRGENNIIHKIETASTTPKIWNDANVQTFIDKITSILKTPYAIAGTSYGTNDRYIARYYNTNWYDVRTSAIGDVQSDTIVAYNWVQYATENGDMYYNFRTPINFDISLIDPLNIISGSINMYSSEPDETISHAYAFYKGTQTIPATINDYSSFENNLYTNIIENSDVITDGFTNWDFNNDGINYLKNGDSNFMFMETMFDIGSTTPPNYLDIEYGRSFYSSLSSDFLQHPYIDLTVSTGGGTTTPAIASGDDIGFIYYNATTTKIDDNTTITSATYKIPYLLFKFVSIIIAFCFAVLITFFLSFINKKRKL</sequence>
<keyword evidence="1" id="KW-1133">Transmembrane helix</keyword>
<evidence type="ECO:0000313" key="2">
    <source>
        <dbReference type="EMBL" id="ARF10120.1"/>
    </source>
</evidence>
<reference evidence="2" key="1">
    <citation type="journal article" date="2017" name="Science">
        <title>Giant viruses with an expanded complement of translation system components.</title>
        <authorList>
            <person name="Schulz F."/>
            <person name="Yutin N."/>
            <person name="Ivanova N.N."/>
            <person name="Ortega D.R."/>
            <person name="Lee T.K."/>
            <person name="Vierheilig J."/>
            <person name="Daims H."/>
            <person name="Horn M."/>
            <person name="Wagner M."/>
            <person name="Jensen G.J."/>
            <person name="Kyrpides N.C."/>
            <person name="Koonin E.V."/>
            <person name="Woyke T."/>
        </authorList>
    </citation>
    <scope>NUCLEOTIDE SEQUENCE</scope>
    <source>
        <strain evidence="2">ILV1</strain>
    </source>
</reference>
<dbReference type="EMBL" id="KY684102">
    <property type="protein sequence ID" value="ARF10120.1"/>
    <property type="molecule type" value="Genomic_DNA"/>
</dbReference>
<keyword evidence="1" id="KW-0812">Transmembrane</keyword>
<proteinExistence type="predicted"/>
<accession>A0A1V0SEG6</accession>